<dbReference type="EMBL" id="CP120682">
    <property type="protein sequence ID" value="WKN37560.1"/>
    <property type="molecule type" value="Genomic_DNA"/>
</dbReference>
<reference evidence="1" key="1">
    <citation type="journal article" date="2023" name="Comput. Struct. Biotechnol. J.">
        <title>Discovery of a novel marine Bacteroidetes with a rich repertoire of carbohydrate-active enzymes.</title>
        <authorList>
            <person name="Chen B."/>
            <person name="Liu G."/>
            <person name="Chen Q."/>
            <person name="Wang H."/>
            <person name="Liu L."/>
            <person name="Tang K."/>
        </authorList>
    </citation>
    <scope>NUCLEOTIDE SEQUENCE</scope>
    <source>
        <strain evidence="1">TK19036</strain>
    </source>
</reference>
<name>A0AA49GRT8_9BACT</name>
<proteinExistence type="predicted"/>
<protein>
    <submittedName>
        <fullName evidence="1">Uncharacterized protein</fullName>
    </submittedName>
</protein>
<dbReference type="AlphaFoldDB" id="A0AA49GRT8"/>
<organism evidence="1">
    <name type="scientific">Roseihalotalea indica</name>
    <dbReference type="NCBI Taxonomy" id="2867963"/>
    <lineage>
        <taxon>Bacteria</taxon>
        <taxon>Pseudomonadati</taxon>
        <taxon>Bacteroidota</taxon>
        <taxon>Cytophagia</taxon>
        <taxon>Cytophagales</taxon>
        <taxon>Catalimonadaceae</taxon>
        <taxon>Roseihalotalea</taxon>
    </lineage>
</organism>
<reference evidence="1" key="2">
    <citation type="journal article" date="2024" name="Antonie Van Leeuwenhoek">
        <title>Roseihalotalea indica gen. nov., sp. nov., a halophilic Bacteroidetes from mesopelagic Southwest Indian Ocean with higher carbohydrate metabolic potential.</title>
        <authorList>
            <person name="Chen B."/>
            <person name="Zhang M."/>
            <person name="Lin D."/>
            <person name="Ye J."/>
            <person name="Tang K."/>
        </authorList>
    </citation>
    <scope>NUCLEOTIDE SEQUENCE</scope>
    <source>
        <strain evidence="1">TK19036</strain>
    </source>
</reference>
<accession>A0AA49GRT8</accession>
<evidence type="ECO:0000313" key="1">
    <source>
        <dbReference type="EMBL" id="WKN37560.1"/>
    </source>
</evidence>
<gene>
    <name evidence="1" type="ORF">K4G66_02400</name>
</gene>
<sequence length="87" mass="10612">MMNSKTFRQQSLPEKLKLLKQFGAHVATRHFNQYQIHLYALDRMLIEVWYTRHFFWKQPIKVEAGLRPDELLEPYLDMIHLDLKLDQ</sequence>